<feature type="compositionally biased region" description="Low complexity" evidence="6">
    <location>
        <begin position="109"/>
        <end position="127"/>
    </location>
</feature>
<comment type="caution">
    <text evidence="8">The sequence shown here is derived from an EMBL/GenBank/DDBJ whole genome shotgun (WGS) entry which is preliminary data.</text>
</comment>
<gene>
    <name evidence="9" type="ORF">HEB29_000280</name>
    <name evidence="8" type="ORF">Sfulv_02900</name>
</gene>
<comment type="subcellular location">
    <subcellularLocation>
        <location evidence="1">Cell membrane</location>
        <topology evidence="1">Multi-pass membrane protein</topology>
    </subcellularLocation>
</comment>
<evidence type="ECO:0000256" key="7">
    <source>
        <dbReference type="SAM" id="Phobius"/>
    </source>
</evidence>
<evidence type="ECO:0000313" key="10">
    <source>
        <dbReference type="Proteomes" id="UP000498980"/>
    </source>
</evidence>
<dbReference type="Proteomes" id="UP000498980">
    <property type="component" value="Unassembled WGS sequence"/>
</dbReference>
<evidence type="ECO:0000313" key="11">
    <source>
        <dbReference type="Proteomes" id="UP000530403"/>
    </source>
</evidence>
<dbReference type="Proteomes" id="UP000530403">
    <property type="component" value="Unassembled WGS sequence"/>
</dbReference>
<evidence type="ECO:0000256" key="5">
    <source>
        <dbReference type="ARBA" id="ARBA00023136"/>
    </source>
</evidence>
<reference evidence="9 11" key="2">
    <citation type="submission" date="2020-07" db="EMBL/GenBank/DDBJ databases">
        <title>Sequencing the genomes of 1000 actinobacteria strains.</title>
        <authorList>
            <person name="Klenk H.-P."/>
        </authorList>
    </citation>
    <scope>NUCLEOTIDE SEQUENCE [LARGE SCALE GENOMIC DNA]</scope>
    <source>
        <strain evidence="9 11">DSM 41455</strain>
    </source>
</reference>
<dbReference type="PANTHER" id="PTHR30086:SF20">
    <property type="entry name" value="ARGININE EXPORTER PROTEIN ARGO-RELATED"/>
    <property type="match status" value="1"/>
</dbReference>
<feature type="transmembrane region" description="Helical" evidence="7">
    <location>
        <begin position="39"/>
        <end position="61"/>
    </location>
</feature>
<evidence type="ECO:0000313" key="9">
    <source>
        <dbReference type="EMBL" id="NYE39269.1"/>
    </source>
</evidence>
<evidence type="ECO:0000256" key="3">
    <source>
        <dbReference type="ARBA" id="ARBA00022692"/>
    </source>
</evidence>
<dbReference type="EMBL" id="JACCCF010000001">
    <property type="protein sequence ID" value="NYE39269.1"/>
    <property type="molecule type" value="Genomic_DNA"/>
</dbReference>
<dbReference type="Pfam" id="PF01810">
    <property type="entry name" value="LysE"/>
    <property type="match status" value="1"/>
</dbReference>
<proteinExistence type="predicted"/>
<dbReference type="InterPro" id="IPR001123">
    <property type="entry name" value="LeuE-type"/>
</dbReference>
<dbReference type="PANTHER" id="PTHR30086">
    <property type="entry name" value="ARGININE EXPORTER PROTEIN ARGO"/>
    <property type="match status" value="1"/>
</dbReference>
<feature type="region of interest" description="Disordered" evidence="6">
    <location>
        <begin position="96"/>
        <end position="136"/>
    </location>
</feature>
<organism evidence="8 10">
    <name type="scientific">Streptomyces fulvorobeus</name>
    <dbReference type="NCBI Taxonomy" id="284028"/>
    <lineage>
        <taxon>Bacteria</taxon>
        <taxon>Bacillati</taxon>
        <taxon>Actinomycetota</taxon>
        <taxon>Actinomycetes</taxon>
        <taxon>Kitasatosporales</taxon>
        <taxon>Streptomycetaceae</taxon>
        <taxon>Streptomyces</taxon>
    </lineage>
</organism>
<reference evidence="8 10" key="1">
    <citation type="submission" date="2020-05" db="EMBL/GenBank/DDBJ databases">
        <title>Whole genome shotgun sequence of Streptomyces fulvorobeus NBRC 15897.</title>
        <authorList>
            <person name="Komaki H."/>
            <person name="Tamura T."/>
        </authorList>
    </citation>
    <scope>NUCLEOTIDE SEQUENCE [LARGE SCALE GENOMIC DNA]</scope>
    <source>
        <strain evidence="8 10">NBRC 15897</strain>
    </source>
</reference>
<dbReference type="AlphaFoldDB" id="A0A7J0BZ00"/>
<keyword evidence="5 7" id="KW-0472">Membrane</keyword>
<feature type="transmembrane region" description="Helical" evidence="7">
    <location>
        <begin position="179"/>
        <end position="204"/>
    </location>
</feature>
<feature type="transmembrane region" description="Helical" evidence="7">
    <location>
        <begin position="6"/>
        <end position="27"/>
    </location>
</feature>
<dbReference type="GO" id="GO:0005886">
    <property type="term" value="C:plasma membrane"/>
    <property type="evidence" value="ECO:0007669"/>
    <property type="project" value="UniProtKB-SubCell"/>
</dbReference>
<keyword evidence="10" id="KW-1185">Reference proteome</keyword>
<evidence type="ECO:0000256" key="1">
    <source>
        <dbReference type="ARBA" id="ARBA00004651"/>
    </source>
</evidence>
<evidence type="ECO:0000256" key="6">
    <source>
        <dbReference type="SAM" id="MobiDB-lite"/>
    </source>
</evidence>
<keyword evidence="4 7" id="KW-1133">Transmembrane helix</keyword>
<protein>
    <submittedName>
        <fullName evidence="8">Amino acid transporter LysE</fullName>
    </submittedName>
    <submittedName>
        <fullName evidence="9">Threonine/homoserine/homoserine lactone efflux protein</fullName>
    </submittedName>
</protein>
<dbReference type="EMBL" id="BLWC01000001">
    <property type="protein sequence ID" value="GFM95479.1"/>
    <property type="molecule type" value="Genomic_DNA"/>
</dbReference>
<keyword evidence="2" id="KW-1003">Cell membrane</keyword>
<dbReference type="RefSeq" id="WP_173310486.1">
    <property type="nucleotide sequence ID" value="NZ_BAAAUE010000008.1"/>
</dbReference>
<evidence type="ECO:0000313" key="8">
    <source>
        <dbReference type="EMBL" id="GFM95479.1"/>
    </source>
</evidence>
<evidence type="ECO:0000256" key="4">
    <source>
        <dbReference type="ARBA" id="ARBA00022989"/>
    </source>
</evidence>
<feature type="transmembrane region" description="Helical" evidence="7">
    <location>
        <begin position="67"/>
        <end position="86"/>
    </location>
</feature>
<dbReference type="GO" id="GO:0015171">
    <property type="term" value="F:amino acid transmembrane transporter activity"/>
    <property type="evidence" value="ECO:0007669"/>
    <property type="project" value="TreeGrafter"/>
</dbReference>
<sequence>MSANILGFLGVVLVAYAVPGPDFLVIVRAAATRRSLGRAAAFGAQAGLCVHVAAAVLGLSLLVSQSALAFTLVKLAGAAYLVHLGVRTLLATRRSGKTDAPGATERDGAAGARPRPAGASWARRPGGSTDARNGGRTGWWQSFTEGLLTNVLNPKASLFFLSVLPQFVDHDSSRVREQILVLGILDVAVGVVLWLGLVAVAGGLRTRMARPAFRRRWDRVTGSLLVAMGMGVAVAD</sequence>
<accession>A0A7J0BZ00</accession>
<dbReference type="PIRSF" id="PIRSF006324">
    <property type="entry name" value="LeuE"/>
    <property type="match status" value="1"/>
</dbReference>
<evidence type="ECO:0000256" key="2">
    <source>
        <dbReference type="ARBA" id="ARBA00022475"/>
    </source>
</evidence>
<keyword evidence="3 7" id="KW-0812">Transmembrane</keyword>
<name>A0A7J0BZ00_9ACTN</name>